<gene>
    <name evidence="1" type="ORF">WISP_102365</name>
</gene>
<comment type="caution">
    <text evidence="1">The sequence shown here is derived from an EMBL/GenBank/DDBJ whole genome shotgun (WGS) entry which is preliminary data.</text>
</comment>
<dbReference type="EMBL" id="WHWB01034315">
    <property type="protein sequence ID" value="KAJ7411533.1"/>
    <property type="molecule type" value="Genomic_DNA"/>
</dbReference>
<keyword evidence="2" id="KW-1185">Reference proteome</keyword>
<sequence>MSDVAQGSVLRPVLFNIFTSDLGEAIECTLGNCTDNIKLGRRVDLLEHRMDLQKELDRLYQWTEVNSMRLNRAKCWVRTTPCRATGLGIKLGPKQCLEDKLVKGMKTNNKPFYQTVRNRMSARESAELIDDGAVAEELTGDKTMVEKLNGFFTLILTSEEFRKAPSVMVYFAKDVLQKIS</sequence>
<evidence type="ECO:0008006" key="3">
    <source>
        <dbReference type="Google" id="ProtNLM"/>
    </source>
</evidence>
<proteinExistence type="predicted"/>
<dbReference type="PANTHER" id="PTHR33332">
    <property type="entry name" value="REVERSE TRANSCRIPTASE DOMAIN-CONTAINING PROTEIN"/>
    <property type="match status" value="1"/>
</dbReference>
<accession>A0ABQ9CY26</accession>
<dbReference type="Proteomes" id="UP001145742">
    <property type="component" value="Unassembled WGS sequence"/>
</dbReference>
<evidence type="ECO:0000313" key="1">
    <source>
        <dbReference type="EMBL" id="KAJ7411533.1"/>
    </source>
</evidence>
<protein>
    <recommendedName>
        <fullName evidence="3">Reverse transcriptase domain-containing protein</fullName>
    </recommendedName>
</protein>
<reference evidence="1" key="1">
    <citation type="submission" date="2019-10" db="EMBL/GenBank/DDBJ databases">
        <authorList>
            <person name="Soares A.E.R."/>
            <person name="Aleixo A."/>
            <person name="Schneider P."/>
            <person name="Miyaki C.Y."/>
            <person name="Schneider M.P."/>
            <person name="Mello C."/>
            <person name="Vasconcelos A.T.R."/>
        </authorList>
    </citation>
    <scope>NUCLEOTIDE SEQUENCE</scope>
    <source>
        <tissue evidence="1">Muscle</tissue>
    </source>
</reference>
<evidence type="ECO:0000313" key="2">
    <source>
        <dbReference type="Proteomes" id="UP001145742"/>
    </source>
</evidence>
<organism evidence="1 2">
    <name type="scientific">Willisornis vidua</name>
    <name type="common">Xingu scale-backed antbird</name>
    <dbReference type="NCBI Taxonomy" id="1566151"/>
    <lineage>
        <taxon>Eukaryota</taxon>
        <taxon>Metazoa</taxon>
        <taxon>Chordata</taxon>
        <taxon>Craniata</taxon>
        <taxon>Vertebrata</taxon>
        <taxon>Euteleostomi</taxon>
        <taxon>Archelosauria</taxon>
        <taxon>Archosauria</taxon>
        <taxon>Dinosauria</taxon>
        <taxon>Saurischia</taxon>
        <taxon>Theropoda</taxon>
        <taxon>Coelurosauria</taxon>
        <taxon>Aves</taxon>
        <taxon>Neognathae</taxon>
        <taxon>Neoaves</taxon>
        <taxon>Telluraves</taxon>
        <taxon>Australaves</taxon>
        <taxon>Passeriformes</taxon>
        <taxon>Thamnophilidae</taxon>
        <taxon>Willisornis</taxon>
    </lineage>
</organism>
<name>A0ABQ9CY26_9PASS</name>